<name>A0A484HHD5_9BACT</name>
<evidence type="ECO:0000256" key="1">
    <source>
        <dbReference type="SAM" id="MobiDB-lite"/>
    </source>
</evidence>
<dbReference type="EMBL" id="CAACVI010000001">
    <property type="protein sequence ID" value="VEN72583.1"/>
    <property type="molecule type" value="Genomic_DNA"/>
</dbReference>
<sequence length="121" mass="14408">MTDGPGKTPEMLREEEEKKQAIFDSMSEKRRKHILKRGYEEWDPFLAPKDPIDIRKDKTRRTSRTLIREFLQSRTFDDYSNAYGQGAMDICLGMMSGDDRFRGMYEFACWHHELVKREGHE</sequence>
<dbReference type="AlphaFoldDB" id="A0A484HHD5"/>
<gene>
    <name evidence="2" type="ORF">EPICR_10082</name>
</gene>
<evidence type="ECO:0000313" key="2">
    <source>
        <dbReference type="EMBL" id="VEN72583.1"/>
    </source>
</evidence>
<proteinExistence type="predicted"/>
<feature type="region of interest" description="Disordered" evidence="1">
    <location>
        <begin position="1"/>
        <end position="24"/>
    </location>
</feature>
<accession>A0A484HHD5</accession>
<protein>
    <submittedName>
        <fullName evidence="2">Uncharacterized protein</fullName>
    </submittedName>
</protein>
<feature type="compositionally biased region" description="Basic and acidic residues" evidence="1">
    <location>
        <begin position="10"/>
        <end position="21"/>
    </location>
</feature>
<reference evidence="2" key="1">
    <citation type="submission" date="2019-01" db="EMBL/GenBank/DDBJ databases">
        <authorList>
            <consortium name="Genoscope - CEA"/>
            <person name="William W."/>
        </authorList>
    </citation>
    <scope>NUCLEOTIDE SEQUENCE</scope>
    <source>
        <strain evidence="2">CR-1</strain>
    </source>
</reference>
<organism evidence="2">
    <name type="scientific">uncultured Desulfobacteraceae bacterium</name>
    <dbReference type="NCBI Taxonomy" id="218296"/>
    <lineage>
        <taxon>Bacteria</taxon>
        <taxon>Pseudomonadati</taxon>
        <taxon>Thermodesulfobacteriota</taxon>
        <taxon>Desulfobacteria</taxon>
        <taxon>Desulfobacterales</taxon>
        <taxon>Desulfobacteraceae</taxon>
        <taxon>environmental samples</taxon>
    </lineage>
</organism>